<feature type="transmembrane region" description="Helical" evidence="1">
    <location>
        <begin position="6"/>
        <end position="25"/>
    </location>
</feature>
<gene>
    <name evidence="2" type="ORF">E5347_15880</name>
</gene>
<dbReference type="EMBL" id="SRYR01000016">
    <property type="protein sequence ID" value="TGY40142.1"/>
    <property type="molecule type" value="Genomic_DNA"/>
</dbReference>
<comment type="caution">
    <text evidence="2">The sequence shown here is derived from an EMBL/GenBank/DDBJ whole genome shotgun (WGS) entry which is preliminary data.</text>
</comment>
<keyword evidence="3" id="KW-1185">Reference proteome</keyword>
<evidence type="ECO:0000313" key="2">
    <source>
        <dbReference type="EMBL" id="TGY40142.1"/>
    </source>
</evidence>
<keyword evidence="1" id="KW-0812">Transmembrane</keyword>
<evidence type="ECO:0000256" key="1">
    <source>
        <dbReference type="SAM" id="Phobius"/>
    </source>
</evidence>
<name>A0A4S2DFA1_9CLOT</name>
<protein>
    <submittedName>
        <fullName evidence="2">DUF3139 domain-containing protein</fullName>
    </submittedName>
</protein>
<dbReference type="RefSeq" id="WP_136008207.1">
    <property type="nucleotide sequence ID" value="NZ_SRYR01000016.1"/>
</dbReference>
<keyword evidence="1" id="KW-0472">Membrane</keyword>
<organism evidence="2 3">
    <name type="scientific">Clostridium sartagoforme</name>
    <dbReference type="NCBI Taxonomy" id="84031"/>
    <lineage>
        <taxon>Bacteria</taxon>
        <taxon>Bacillati</taxon>
        <taxon>Bacillota</taxon>
        <taxon>Clostridia</taxon>
        <taxon>Eubacteriales</taxon>
        <taxon>Clostridiaceae</taxon>
        <taxon>Clostridium</taxon>
    </lineage>
</organism>
<proteinExistence type="predicted"/>
<sequence>MKKKVLIILSIIVVLVIFSFAYVSLKTKKLEKQMVSYIEEKGYSREDITKLDVSHSLFGAIK</sequence>
<accession>A0A4S2DFA1</accession>
<dbReference type="Proteomes" id="UP000306888">
    <property type="component" value="Unassembled WGS sequence"/>
</dbReference>
<keyword evidence="1" id="KW-1133">Transmembrane helix</keyword>
<dbReference type="AlphaFoldDB" id="A0A4S2DFA1"/>
<reference evidence="2 3" key="1">
    <citation type="submission" date="2019-04" db="EMBL/GenBank/DDBJ databases">
        <title>Microbes associate with the intestines of laboratory mice.</title>
        <authorList>
            <person name="Navarre W."/>
            <person name="Wong E."/>
            <person name="Huang K."/>
            <person name="Tropini C."/>
            <person name="Ng K."/>
            <person name="Yu B."/>
        </authorList>
    </citation>
    <scope>NUCLEOTIDE SEQUENCE [LARGE SCALE GENOMIC DNA]</scope>
    <source>
        <strain evidence="2 3">NM50_B9-20</strain>
    </source>
</reference>
<evidence type="ECO:0000313" key="3">
    <source>
        <dbReference type="Proteomes" id="UP000306888"/>
    </source>
</evidence>